<feature type="transmembrane region" description="Helical" evidence="1">
    <location>
        <begin position="186"/>
        <end position="205"/>
    </location>
</feature>
<gene>
    <name evidence="2" type="ORF">A9A72_122666</name>
</gene>
<feature type="transmembrane region" description="Helical" evidence="1">
    <location>
        <begin position="48"/>
        <end position="67"/>
    </location>
</feature>
<feature type="transmembrane region" description="Helical" evidence="1">
    <location>
        <begin position="103"/>
        <end position="122"/>
    </location>
</feature>
<name>A0A5S5BHJ5_STUST</name>
<feature type="transmembrane region" description="Helical" evidence="1">
    <location>
        <begin position="79"/>
        <end position="97"/>
    </location>
</feature>
<feature type="transmembrane region" description="Helical" evidence="1">
    <location>
        <begin position="340"/>
        <end position="362"/>
    </location>
</feature>
<keyword evidence="1" id="KW-1133">Transmembrane helix</keyword>
<reference evidence="2 3" key="1">
    <citation type="submission" date="2019-07" db="EMBL/GenBank/DDBJ databases">
        <title>Deep subsurface shale carbon reservoir microbial communities from Ohio and West Virginia, USA.</title>
        <authorList>
            <person name="Wrighton K."/>
        </authorList>
    </citation>
    <scope>NUCLEOTIDE SEQUENCE [LARGE SCALE GENOMIC DNA]</scope>
    <source>
        <strain evidence="2 3">NP_8Ht</strain>
    </source>
</reference>
<dbReference type="RefSeq" id="WP_148924896.1">
    <property type="nucleotide sequence ID" value="NZ_VNHQ01000012.1"/>
</dbReference>
<feature type="transmembrane region" description="Helical" evidence="1">
    <location>
        <begin position="374"/>
        <end position="392"/>
    </location>
</feature>
<protein>
    <recommendedName>
        <fullName evidence="4">O-antigen ligase domain-containing protein</fullName>
    </recommendedName>
</protein>
<dbReference type="AlphaFoldDB" id="A0A5S5BHJ5"/>
<feature type="transmembrane region" description="Helical" evidence="1">
    <location>
        <begin position="217"/>
        <end position="246"/>
    </location>
</feature>
<feature type="transmembrane region" description="Helical" evidence="1">
    <location>
        <begin position="129"/>
        <end position="152"/>
    </location>
</feature>
<keyword evidence="1" id="KW-0812">Transmembrane</keyword>
<comment type="caution">
    <text evidence="2">The sequence shown here is derived from an EMBL/GenBank/DDBJ whole genome shotgun (WGS) entry which is preliminary data.</text>
</comment>
<feature type="transmembrane region" description="Helical" evidence="1">
    <location>
        <begin position="252"/>
        <end position="273"/>
    </location>
</feature>
<accession>A0A5S5BHJ5</accession>
<organism evidence="2 3">
    <name type="scientific">Stutzerimonas stutzeri</name>
    <name type="common">Pseudomonas stutzeri</name>
    <dbReference type="NCBI Taxonomy" id="316"/>
    <lineage>
        <taxon>Bacteria</taxon>
        <taxon>Pseudomonadati</taxon>
        <taxon>Pseudomonadota</taxon>
        <taxon>Gammaproteobacteria</taxon>
        <taxon>Pseudomonadales</taxon>
        <taxon>Pseudomonadaceae</taxon>
        <taxon>Stutzerimonas</taxon>
    </lineage>
</organism>
<dbReference type="OrthoDB" id="6801209at2"/>
<evidence type="ECO:0008006" key="4">
    <source>
        <dbReference type="Google" id="ProtNLM"/>
    </source>
</evidence>
<evidence type="ECO:0000256" key="1">
    <source>
        <dbReference type="SAM" id="Phobius"/>
    </source>
</evidence>
<proteinExistence type="predicted"/>
<dbReference type="EMBL" id="VNHQ01000012">
    <property type="protein sequence ID" value="TYP65530.1"/>
    <property type="molecule type" value="Genomic_DNA"/>
</dbReference>
<dbReference type="Proteomes" id="UP000324282">
    <property type="component" value="Unassembled WGS sequence"/>
</dbReference>
<evidence type="ECO:0000313" key="2">
    <source>
        <dbReference type="EMBL" id="TYP65530.1"/>
    </source>
</evidence>
<keyword evidence="1" id="KW-0472">Membrane</keyword>
<sequence>MNPSSLTISHRRSRPLAIDKPTVLTLIAASLLISETFAGALRYYLDIAGVSALLYLPKLACVAAVALEMPRARSQPGVWLVLFAVLVSSLFALLHGATLGNVGFSLFIYIPLLFGLFCGGYLEQRTSLLSWVIGFCLVASMLGIALDMFTSVPWKGYSYMMGDVELTANKSWAFGSTDRLAGFARMSTNLAVMIALYSLFLAAFLRSRLLRMLLYPLAFGAIFLTTNKSTAAAYLLTLLMLFLAGYRLPSATAFFIAVLVGMGLPIASLLLNIPQSEAYSASLLASFNDRLIHSWPNFIDVIVNEGWGWWGAGFGAVGSSAAAFPLAWLELLSIADNTALYLWGMLGVFGVLLYLLLFPLLLRLHDRGPRIRDALLGIVFCTILIGWATDVLEVTTATLFLGMAIAHALTPQERHHPVATVSTHYGLELDKRKPRDERP</sequence>
<feature type="transmembrane region" description="Helical" evidence="1">
    <location>
        <begin position="307"/>
        <end position="328"/>
    </location>
</feature>
<evidence type="ECO:0000313" key="3">
    <source>
        <dbReference type="Proteomes" id="UP000324282"/>
    </source>
</evidence>